<dbReference type="PANTHER" id="PTHR44846:SF1">
    <property type="entry name" value="MANNOSYL-D-GLYCERATE TRANSPORT_METABOLISM SYSTEM REPRESSOR MNGR-RELATED"/>
    <property type="match status" value="1"/>
</dbReference>
<dbReference type="SUPFAM" id="SSF64288">
    <property type="entry name" value="Chorismate lyase-like"/>
    <property type="match status" value="1"/>
</dbReference>
<dbReference type="InterPro" id="IPR000524">
    <property type="entry name" value="Tscrpt_reg_HTH_GntR"/>
</dbReference>
<dbReference type="SMART" id="SM00866">
    <property type="entry name" value="UTRA"/>
    <property type="match status" value="1"/>
</dbReference>
<protein>
    <submittedName>
        <fullName evidence="5">GntR family transcriptional regulator</fullName>
    </submittedName>
</protein>
<dbReference type="PANTHER" id="PTHR44846">
    <property type="entry name" value="MANNOSYL-D-GLYCERATE TRANSPORT/METABOLISM SYSTEM REPRESSOR MNGR-RELATED"/>
    <property type="match status" value="1"/>
</dbReference>
<dbReference type="PROSITE" id="PS50949">
    <property type="entry name" value="HTH_GNTR"/>
    <property type="match status" value="1"/>
</dbReference>
<reference evidence="5 6" key="1">
    <citation type="submission" date="2016-10" db="EMBL/GenBank/DDBJ databases">
        <authorList>
            <person name="de Groot N.N."/>
        </authorList>
    </citation>
    <scope>NUCLEOTIDE SEQUENCE [LARGE SCALE GENOMIC DNA]</scope>
    <source>
        <strain evidence="5 6">DSM 46701</strain>
    </source>
</reference>
<dbReference type="EMBL" id="FOCQ01000008">
    <property type="protein sequence ID" value="SEN28627.1"/>
    <property type="molecule type" value="Genomic_DNA"/>
</dbReference>
<dbReference type="InterPro" id="IPR036388">
    <property type="entry name" value="WH-like_DNA-bd_sf"/>
</dbReference>
<evidence type="ECO:0000256" key="2">
    <source>
        <dbReference type="ARBA" id="ARBA00023125"/>
    </source>
</evidence>
<dbReference type="RefSeq" id="WP_089968534.1">
    <property type="nucleotide sequence ID" value="NZ_FOCQ01000008.1"/>
</dbReference>
<evidence type="ECO:0000256" key="1">
    <source>
        <dbReference type="ARBA" id="ARBA00023015"/>
    </source>
</evidence>
<name>A0A1H8FBN3_9BACL</name>
<dbReference type="STRING" id="1173111.SAMN05444955_10893"/>
<feature type="domain" description="HTH gntR-type" evidence="4">
    <location>
        <begin position="4"/>
        <end position="74"/>
    </location>
</feature>
<keyword evidence="1" id="KW-0805">Transcription regulation</keyword>
<dbReference type="InterPro" id="IPR050679">
    <property type="entry name" value="Bact_HTH_transcr_reg"/>
</dbReference>
<keyword evidence="6" id="KW-1185">Reference proteome</keyword>
<dbReference type="SUPFAM" id="SSF46785">
    <property type="entry name" value="Winged helix' DNA-binding domain"/>
    <property type="match status" value="1"/>
</dbReference>
<dbReference type="InterPro" id="IPR011663">
    <property type="entry name" value="UTRA"/>
</dbReference>
<dbReference type="Pfam" id="PF07702">
    <property type="entry name" value="UTRA"/>
    <property type="match status" value="1"/>
</dbReference>
<evidence type="ECO:0000313" key="5">
    <source>
        <dbReference type="EMBL" id="SEN28627.1"/>
    </source>
</evidence>
<keyword evidence="3" id="KW-0804">Transcription</keyword>
<proteinExistence type="predicted"/>
<dbReference type="GO" id="GO:0003677">
    <property type="term" value="F:DNA binding"/>
    <property type="evidence" value="ECO:0007669"/>
    <property type="project" value="UniProtKB-KW"/>
</dbReference>
<organism evidence="5 6">
    <name type="scientific">Lihuaxuella thermophila</name>
    <dbReference type="NCBI Taxonomy" id="1173111"/>
    <lineage>
        <taxon>Bacteria</taxon>
        <taxon>Bacillati</taxon>
        <taxon>Bacillota</taxon>
        <taxon>Bacilli</taxon>
        <taxon>Bacillales</taxon>
        <taxon>Thermoactinomycetaceae</taxon>
        <taxon>Lihuaxuella</taxon>
    </lineage>
</organism>
<gene>
    <name evidence="5" type="ORF">SAMN05444955_10893</name>
</gene>
<dbReference type="Pfam" id="PF00392">
    <property type="entry name" value="GntR"/>
    <property type="match status" value="1"/>
</dbReference>
<dbReference type="InterPro" id="IPR028978">
    <property type="entry name" value="Chorismate_lyase_/UTRA_dom_sf"/>
</dbReference>
<dbReference type="GO" id="GO:0045892">
    <property type="term" value="P:negative regulation of DNA-templated transcription"/>
    <property type="evidence" value="ECO:0007669"/>
    <property type="project" value="TreeGrafter"/>
</dbReference>
<dbReference type="OrthoDB" id="9815017at2"/>
<dbReference type="AlphaFoldDB" id="A0A1H8FBN3"/>
<keyword evidence="2" id="KW-0238">DNA-binding</keyword>
<accession>A0A1H8FBN3</accession>
<sequence length="241" mass="27818">MGRNNKWQEIYNILRNRILSGELKPGQEFPTNFELMKEFEAHAATVQNAVNALIRDGLVFSAGNTTQRRKVRPIYTSHRSHRKGDFIREHGESGREIVLSLKILDKKEDIPKQIGTEIEPPVLFYHTLQMRDDLIIAVTRSYIPHTLPLDQLKEQLSKPNAMIYEAMKSLGLNPYHCEETLVSSIASTSEIEELQLPKNTSIPVVRITRKVFDPEGKLLQICMMVDRGDCYEFQYRFPLFS</sequence>
<dbReference type="InterPro" id="IPR036390">
    <property type="entry name" value="WH_DNA-bd_sf"/>
</dbReference>
<dbReference type="Gene3D" id="1.10.10.10">
    <property type="entry name" value="Winged helix-like DNA-binding domain superfamily/Winged helix DNA-binding domain"/>
    <property type="match status" value="1"/>
</dbReference>
<evidence type="ECO:0000259" key="4">
    <source>
        <dbReference type="PROSITE" id="PS50949"/>
    </source>
</evidence>
<dbReference type="Proteomes" id="UP000199695">
    <property type="component" value="Unassembled WGS sequence"/>
</dbReference>
<evidence type="ECO:0000256" key="3">
    <source>
        <dbReference type="ARBA" id="ARBA00023163"/>
    </source>
</evidence>
<dbReference type="GO" id="GO:0003700">
    <property type="term" value="F:DNA-binding transcription factor activity"/>
    <property type="evidence" value="ECO:0007669"/>
    <property type="project" value="InterPro"/>
</dbReference>
<dbReference type="Gene3D" id="3.40.1410.10">
    <property type="entry name" value="Chorismate lyase-like"/>
    <property type="match status" value="1"/>
</dbReference>
<dbReference type="CDD" id="cd07377">
    <property type="entry name" value="WHTH_GntR"/>
    <property type="match status" value="1"/>
</dbReference>
<evidence type="ECO:0000313" key="6">
    <source>
        <dbReference type="Proteomes" id="UP000199695"/>
    </source>
</evidence>